<dbReference type="EMBL" id="CAJPWZ010002192">
    <property type="protein sequence ID" value="CAG2232865.1"/>
    <property type="molecule type" value="Genomic_DNA"/>
</dbReference>
<dbReference type="PROSITE" id="PS51205">
    <property type="entry name" value="VPS9"/>
    <property type="match status" value="1"/>
</dbReference>
<dbReference type="Gene3D" id="1.20.1050.80">
    <property type="entry name" value="VPS9 domain"/>
    <property type="match status" value="1"/>
</dbReference>
<accession>A0A8S3TN44</accession>
<dbReference type="InterPro" id="IPR000980">
    <property type="entry name" value="SH2"/>
</dbReference>
<dbReference type="Pfam" id="PF02204">
    <property type="entry name" value="VPS9"/>
    <property type="match status" value="1"/>
</dbReference>
<protein>
    <submittedName>
        <fullName evidence="8">RIN2_3</fullName>
    </submittedName>
</protein>
<dbReference type="SMART" id="SM00252">
    <property type="entry name" value="SH2"/>
    <property type="match status" value="1"/>
</dbReference>
<keyword evidence="2" id="KW-0343">GTPase activation</keyword>
<reference evidence="8" key="1">
    <citation type="submission" date="2021-03" db="EMBL/GenBank/DDBJ databases">
        <authorList>
            <person name="Bekaert M."/>
        </authorList>
    </citation>
    <scope>NUCLEOTIDE SEQUENCE</scope>
</reference>
<evidence type="ECO:0000259" key="6">
    <source>
        <dbReference type="PROSITE" id="PS50200"/>
    </source>
</evidence>
<feature type="region of interest" description="Disordered" evidence="4">
    <location>
        <begin position="386"/>
        <end position="408"/>
    </location>
</feature>
<dbReference type="InterPro" id="IPR037191">
    <property type="entry name" value="VPS9_dom_sf"/>
</dbReference>
<dbReference type="Pfam" id="PF23268">
    <property type="entry name" value="RIN1"/>
    <property type="match status" value="1"/>
</dbReference>
<proteinExistence type="inferred from homology"/>
<dbReference type="PROSITE" id="PS50200">
    <property type="entry name" value="RA"/>
    <property type="match status" value="1"/>
</dbReference>
<feature type="compositionally biased region" description="Basic and acidic residues" evidence="4">
    <location>
        <begin position="875"/>
        <end position="885"/>
    </location>
</feature>
<dbReference type="InterPro" id="IPR036860">
    <property type="entry name" value="SH2_dom_sf"/>
</dbReference>
<evidence type="ECO:0000256" key="3">
    <source>
        <dbReference type="PROSITE-ProRule" id="PRU00191"/>
    </source>
</evidence>
<dbReference type="GO" id="GO:0005829">
    <property type="term" value="C:cytosol"/>
    <property type="evidence" value="ECO:0007669"/>
    <property type="project" value="TreeGrafter"/>
</dbReference>
<evidence type="ECO:0000256" key="4">
    <source>
        <dbReference type="SAM" id="MobiDB-lite"/>
    </source>
</evidence>
<evidence type="ECO:0000259" key="7">
    <source>
        <dbReference type="PROSITE" id="PS51205"/>
    </source>
</evidence>
<feature type="region of interest" description="Disordered" evidence="4">
    <location>
        <begin position="875"/>
        <end position="936"/>
    </location>
</feature>
<dbReference type="InterPro" id="IPR000159">
    <property type="entry name" value="RA_dom"/>
</dbReference>
<dbReference type="GO" id="GO:0030139">
    <property type="term" value="C:endocytic vesicle"/>
    <property type="evidence" value="ECO:0007669"/>
    <property type="project" value="TreeGrafter"/>
</dbReference>
<evidence type="ECO:0000256" key="2">
    <source>
        <dbReference type="ARBA" id="ARBA00022468"/>
    </source>
</evidence>
<dbReference type="GO" id="GO:0005085">
    <property type="term" value="F:guanyl-nucleotide exchange factor activity"/>
    <property type="evidence" value="ECO:0007669"/>
    <property type="project" value="InterPro"/>
</dbReference>
<dbReference type="GO" id="GO:0016192">
    <property type="term" value="P:vesicle-mediated transport"/>
    <property type="evidence" value="ECO:0007669"/>
    <property type="project" value="InterPro"/>
</dbReference>
<dbReference type="Gene3D" id="3.30.505.10">
    <property type="entry name" value="SH2 domain"/>
    <property type="match status" value="1"/>
</dbReference>
<evidence type="ECO:0000256" key="1">
    <source>
        <dbReference type="ARBA" id="ARBA00006919"/>
    </source>
</evidence>
<dbReference type="OrthoDB" id="21085at2759"/>
<comment type="caution">
    <text evidence="8">The sequence shown here is derived from an EMBL/GenBank/DDBJ whole genome shotgun (WGS) entry which is preliminary data.</text>
</comment>
<dbReference type="PANTHER" id="PTHR23101">
    <property type="entry name" value="RAB GDP/GTP EXCHANGE FACTOR"/>
    <property type="match status" value="1"/>
</dbReference>
<evidence type="ECO:0000259" key="5">
    <source>
        <dbReference type="PROSITE" id="PS50001"/>
    </source>
</evidence>
<dbReference type="Pfam" id="PF00017">
    <property type="entry name" value="SH2"/>
    <property type="match status" value="1"/>
</dbReference>
<feature type="compositionally biased region" description="Low complexity" evidence="4">
    <location>
        <begin position="390"/>
        <end position="403"/>
    </location>
</feature>
<evidence type="ECO:0000313" key="8">
    <source>
        <dbReference type="EMBL" id="CAG2232865.1"/>
    </source>
</evidence>
<dbReference type="SUPFAM" id="SSF109993">
    <property type="entry name" value="VPS9 domain"/>
    <property type="match status" value="1"/>
</dbReference>
<dbReference type="InterPro" id="IPR003123">
    <property type="entry name" value="VPS9"/>
</dbReference>
<comment type="similarity">
    <text evidence="1">Belongs to the RIN (Ras interaction/interference) family.</text>
</comment>
<dbReference type="GO" id="GO:0007165">
    <property type="term" value="P:signal transduction"/>
    <property type="evidence" value="ECO:0007669"/>
    <property type="project" value="InterPro"/>
</dbReference>
<feature type="compositionally biased region" description="Basic and acidic residues" evidence="4">
    <location>
        <begin position="918"/>
        <end position="936"/>
    </location>
</feature>
<dbReference type="PROSITE" id="PS51257">
    <property type="entry name" value="PROKAR_LIPOPROTEIN"/>
    <property type="match status" value="1"/>
</dbReference>
<feature type="domain" description="SH2" evidence="5">
    <location>
        <begin position="143"/>
        <end position="238"/>
    </location>
</feature>
<evidence type="ECO:0000313" key="9">
    <source>
        <dbReference type="Proteomes" id="UP000683360"/>
    </source>
</evidence>
<feature type="domain" description="Ras-associating" evidence="6">
    <location>
        <begin position="1214"/>
        <end position="1294"/>
    </location>
</feature>
<feature type="domain" description="VPS9" evidence="7">
    <location>
        <begin position="1048"/>
        <end position="1198"/>
    </location>
</feature>
<dbReference type="SUPFAM" id="SSF55550">
    <property type="entry name" value="SH2 domain"/>
    <property type="match status" value="1"/>
</dbReference>
<dbReference type="CDD" id="cd01776">
    <property type="entry name" value="RA_Rin"/>
    <property type="match status" value="1"/>
</dbReference>
<keyword evidence="3" id="KW-0727">SH2 domain</keyword>
<dbReference type="GO" id="GO:0005096">
    <property type="term" value="F:GTPase activator activity"/>
    <property type="evidence" value="ECO:0007669"/>
    <property type="project" value="UniProtKB-KW"/>
</dbReference>
<gene>
    <name evidence="8" type="ORF">MEDL_45550</name>
</gene>
<keyword evidence="9" id="KW-1185">Reference proteome</keyword>
<dbReference type="PROSITE" id="PS50001">
    <property type="entry name" value="SH2"/>
    <property type="match status" value="1"/>
</dbReference>
<dbReference type="Pfam" id="PF00788">
    <property type="entry name" value="RA"/>
    <property type="match status" value="1"/>
</dbReference>
<name>A0A8S3TN44_MYTED</name>
<sequence length="1313" mass="147530">MEHKTAIGLGSGQACRESTYQKPPLRRLEFLLMLNNIASDLDLLLNDLCHIYPYPVTAERKFTTFGKGQTYTDSSPGFGEDSAFGTLASTDSYNCEQKPRSDSVLSGHLDVFSLDHSPKALEIPSYPDNGSDPLSDSDHRPINFLERLSKTHPIWLLSEIGRSGATFIIRNSSQPNTYALSAQFPTRSGANVDHYLIENIRDGYRVQGSSHIFSDLTKLVAFYHENLEELPHRLVLPPTIRRAKTLQELTSLSLLGQDFWTSYRFDKGSNLSLSFQGSNNSLSTPMRCEPLHKSRSEPINITSAKHYKKQRLGQSLSTQCFKEPLSSQSEESLTGSHTNIHQNSSPVKFHLNRDGTVVSSPNIHHSALGRRKTSEGSICEKCQSNKQMDDNWSSGNSSDGVNSKTHPRVSKQKSNLYFTTSLDLLNIPDNQYFKSSLSDKMSDYEDVWRSSSCATPISSVQGKTKRHKCKRTNPYPKVAEKSTVTSPTLLNNAISVIRSENKIQTCIQNNLHTDAGVQTTHSGSISQRKLRKSVSLDIQNTQDKLGESFRSDKILSATISATISTQTSPVKVISKPKPLKNIVDKESCASSSSKSGIKSPVYAEPFDALDSNEDEHVNLVRIRRRSAPSMGLSGRKAKGVSQGPNLETIMSPGYESQENYDFEYNLSNGANPNDSEVLERIPAPMRRSHSMKERSSQNADNNMTVLDRESIKHVASELEKLHIAKGSNVNKQQSGYSQFKEDSMFDDCDDQEQVTTTLSRFPVYRPSKLNDASRHSMFSELSTVEDLISSVNPQLTVKPLQQIPTIIYSGAMSEYDNLTSHYAPVSTRSNAETEFCAPWDKTFYGSLLNCDPKSVPQMDLHSRILAWQKDTLHLDQRSPGDRSSCHSDSTLVGDSDEDVIDTHDLMLQPPSSGNPQGPDHKDGQQHNRKEKRKEDTPEYKIREYICRLSQDRNTTFGSTIENFIQCTLESQETNPHFVTRNVRQFMTGIKNYLVKHGEGELDDIIQKERTNLNPNEILNIDGIIEKALHVCVLQPLKHHIYRLFVEEYTRNGSLPSLSRNIKYARSKTPVEIGLRSGALVPNSSQMEKIRFHLTKMQKAYSPLKKLEHLLQATQCIYQCLNGNTDEAIQGPVAVGADDFLPMLIYVVVHCGIIAAEIEADYMWDLINPAVMNTEGGYYLTSLNSAVLVLKNFKEMQEAQNTQHESRLPSISDMQGFLKIAIPDELRDSIIWKTLPVRPNMNTRDVCSMIAHKFKITNPQDYGFYYIVRGVETKLNDSHCPQDVKTEIMLKNQDCVFAYKRLASNIAWPLSVKK</sequence>
<dbReference type="Proteomes" id="UP000683360">
    <property type="component" value="Unassembled WGS sequence"/>
</dbReference>
<organism evidence="8 9">
    <name type="scientific">Mytilus edulis</name>
    <name type="common">Blue mussel</name>
    <dbReference type="NCBI Taxonomy" id="6550"/>
    <lineage>
        <taxon>Eukaryota</taxon>
        <taxon>Metazoa</taxon>
        <taxon>Spiralia</taxon>
        <taxon>Lophotrochozoa</taxon>
        <taxon>Mollusca</taxon>
        <taxon>Bivalvia</taxon>
        <taxon>Autobranchia</taxon>
        <taxon>Pteriomorphia</taxon>
        <taxon>Mytilida</taxon>
        <taxon>Mytiloidea</taxon>
        <taxon>Mytilidae</taxon>
        <taxon>Mytilinae</taxon>
        <taxon>Mytilus</taxon>
    </lineage>
</organism>
<dbReference type="SMART" id="SM00167">
    <property type="entry name" value="VPS9"/>
    <property type="match status" value="1"/>
</dbReference>
<dbReference type="InterPro" id="IPR045046">
    <property type="entry name" value="Vps9-like"/>
</dbReference>
<dbReference type="PANTHER" id="PTHR23101:SF104">
    <property type="entry name" value="PROTEIN SPRINT"/>
    <property type="match status" value="1"/>
</dbReference>
<dbReference type="GO" id="GO:0031267">
    <property type="term" value="F:small GTPase binding"/>
    <property type="evidence" value="ECO:0007669"/>
    <property type="project" value="TreeGrafter"/>
</dbReference>